<name>A0A0R2HFK1_9FIRM</name>
<proteinExistence type="predicted"/>
<dbReference type="Pfam" id="PF07537">
    <property type="entry name" value="CamS"/>
    <property type="match status" value="1"/>
</dbReference>
<dbReference type="Proteomes" id="UP000051841">
    <property type="component" value="Unassembled WGS sequence"/>
</dbReference>
<evidence type="ECO:0000313" key="3">
    <source>
        <dbReference type="Proteomes" id="UP000051841"/>
    </source>
</evidence>
<feature type="chain" id="PRO_5006417728" description="Protein involved in sex pheromone biosynthesis" evidence="1">
    <location>
        <begin position="24"/>
        <end position="365"/>
    </location>
</feature>
<sequence>MMKKTLSAVVALCILTGCGGSSKAPTSKGSTASTESFTGDYYNMINTGRGTNSENFYLEFSNTKDLVTIGSGLQILSTSHYSTSSYYLAEGRQLNNNDLSQLLKRDGANVKKEDKQYNYTLQVEHGNTLDGVKDPIMVDNLTEQDYYKKSGTKYELSGLSFAIIIDPRTEDNKKLDKKMSDATIKSFSNTAIKKLYEYIQKKKKSLKDIPCLITIYQANDNEKSEINGNYIYQAYCSDGKVGGMSRVVHENVTFTSSRAKALDPTTYADFSTIKDVVKKSSTEAAGLVGEAQYINKTIQSMKITAHFNIKTYTELLYITSVLADHIGNKFTSDFTVKCLVYSQDKLMAVIIKNKGESAHTTIIEQ</sequence>
<keyword evidence="3" id="KW-1185">Reference proteome</keyword>
<dbReference type="EMBL" id="JQBL01000002">
    <property type="protein sequence ID" value="KRN51214.1"/>
    <property type="molecule type" value="Genomic_DNA"/>
</dbReference>
<evidence type="ECO:0000313" key="2">
    <source>
        <dbReference type="EMBL" id="KRN51214.1"/>
    </source>
</evidence>
<reference evidence="2 3" key="1">
    <citation type="journal article" date="2015" name="Genome Announc.">
        <title>Expanding the biotechnology potential of lactobacilli through comparative genomics of 213 strains and associated genera.</title>
        <authorList>
            <person name="Sun Z."/>
            <person name="Harris H.M."/>
            <person name="McCann A."/>
            <person name="Guo C."/>
            <person name="Argimon S."/>
            <person name="Zhang W."/>
            <person name="Yang X."/>
            <person name="Jeffery I.B."/>
            <person name="Cooney J.C."/>
            <person name="Kagawa T.F."/>
            <person name="Liu W."/>
            <person name="Song Y."/>
            <person name="Salvetti E."/>
            <person name="Wrobel A."/>
            <person name="Rasinkangas P."/>
            <person name="Parkhill J."/>
            <person name="Rea M.C."/>
            <person name="O'Sullivan O."/>
            <person name="Ritari J."/>
            <person name="Douillard F.P."/>
            <person name="Paul Ross R."/>
            <person name="Yang R."/>
            <person name="Briner A.E."/>
            <person name="Felis G.E."/>
            <person name="de Vos W.M."/>
            <person name="Barrangou R."/>
            <person name="Klaenhammer T.R."/>
            <person name="Caufield P.W."/>
            <person name="Cui Y."/>
            <person name="Zhang H."/>
            <person name="O'Toole P.W."/>
        </authorList>
    </citation>
    <scope>NUCLEOTIDE SEQUENCE [LARGE SCALE GENOMIC DNA]</scope>
    <source>
        <strain evidence="2 3">DSM 20405</strain>
    </source>
</reference>
<dbReference type="Gene3D" id="3.10.570.10">
    <property type="entry name" value="sex pheromone staph- cam373 precursor domain"/>
    <property type="match status" value="1"/>
</dbReference>
<comment type="caution">
    <text evidence="2">The sequence shown here is derived from an EMBL/GenBank/DDBJ whole genome shotgun (WGS) entry which is preliminary data.</text>
</comment>
<dbReference type="InterPro" id="IPR011426">
    <property type="entry name" value="CamS"/>
</dbReference>
<dbReference type="AlphaFoldDB" id="A0A0R2HFK1"/>
<dbReference type="RefSeq" id="WP_236700934.1">
    <property type="nucleotide sequence ID" value="NZ_JNKN01000005.1"/>
</dbReference>
<dbReference type="PATRIC" id="fig|1410657.5.peg.704"/>
<protein>
    <recommendedName>
        <fullName evidence="4">Protein involved in sex pheromone biosynthesis</fullName>
    </recommendedName>
</protein>
<gene>
    <name evidence="2" type="ORF">IV49_GL000677</name>
</gene>
<organism evidence="2 3">
    <name type="scientific">Kandleria vitulina DSM 20405</name>
    <dbReference type="NCBI Taxonomy" id="1410657"/>
    <lineage>
        <taxon>Bacteria</taxon>
        <taxon>Bacillati</taxon>
        <taxon>Bacillota</taxon>
        <taxon>Erysipelotrichia</taxon>
        <taxon>Erysipelotrichales</taxon>
        <taxon>Coprobacillaceae</taxon>
        <taxon>Kandleria</taxon>
    </lineage>
</organism>
<dbReference type="PROSITE" id="PS51257">
    <property type="entry name" value="PROKAR_LIPOPROTEIN"/>
    <property type="match status" value="1"/>
</dbReference>
<feature type="signal peptide" evidence="1">
    <location>
        <begin position="1"/>
        <end position="23"/>
    </location>
</feature>
<evidence type="ECO:0000256" key="1">
    <source>
        <dbReference type="SAM" id="SignalP"/>
    </source>
</evidence>
<keyword evidence="1" id="KW-0732">Signal</keyword>
<accession>A0A0R2HFK1</accession>
<evidence type="ECO:0008006" key="4">
    <source>
        <dbReference type="Google" id="ProtNLM"/>
    </source>
</evidence>